<sequence length="145" mass="16083">MHIREIVLEGFKSYATRTTVGPFDEHFNAITGLNGSGKSNILDSICFVMGITSLSQVRAQALSDFIYKQGTAGVTRASVSIMFDNRNKEQAPDGYKMFDELTVTRIVESNKSKYLLNGKNATQSAIHDLFKSVSLNVNNPRENNE</sequence>
<dbReference type="InterPro" id="IPR027120">
    <property type="entry name" value="Smc2_ABC"/>
</dbReference>
<dbReference type="OrthoDB" id="10255539at2759"/>
<dbReference type="Gene3D" id="3.40.50.300">
    <property type="entry name" value="P-loop containing nucleotide triphosphate hydrolases"/>
    <property type="match status" value="1"/>
</dbReference>
<evidence type="ECO:0000259" key="2">
    <source>
        <dbReference type="Pfam" id="PF02463"/>
    </source>
</evidence>
<accession>A0A814HDI2</accession>
<reference evidence="3" key="1">
    <citation type="submission" date="2021-02" db="EMBL/GenBank/DDBJ databases">
        <authorList>
            <person name="Nowell W R."/>
        </authorList>
    </citation>
    <scope>NUCLEOTIDE SEQUENCE</scope>
</reference>
<organism evidence="3 4">
    <name type="scientific">Adineta steineri</name>
    <dbReference type="NCBI Taxonomy" id="433720"/>
    <lineage>
        <taxon>Eukaryota</taxon>
        <taxon>Metazoa</taxon>
        <taxon>Spiralia</taxon>
        <taxon>Gnathifera</taxon>
        <taxon>Rotifera</taxon>
        <taxon>Eurotatoria</taxon>
        <taxon>Bdelloidea</taxon>
        <taxon>Adinetida</taxon>
        <taxon>Adinetidae</taxon>
        <taxon>Adineta</taxon>
    </lineage>
</organism>
<dbReference type="AlphaFoldDB" id="A0A814HDI2"/>
<name>A0A814HDI2_9BILA</name>
<proteinExistence type="predicted"/>
<dbReference type="EMBL" id="CAJNON010000130">
    <property type="protein sequence ID" value="CAF1009359.1"/>
    <property type="molecule type" value="Genomic_DNA"/>
</dbReference>
<dbReference type="InterPro" id="IPR027417">
    <property type="entry name" value="P-loop_NTPase"/>
</dbReference>
<evidence type="ECO:0000313" key="4">
    <source>
        <dbReference type="Proteomes" id="UP000663891"/>
    </source>
</evidence>
<dbReference type="PANTHER" id="PTHR43977">
    <property type="entry name" value="STRUCTURAL MAINTENANCE OF CHROMOSOMES PROTEIN 3"/>
    <property type="match status" value="1"/>
</dbReference>
<dbReference type="SUPFAM" id="SSF52540">
    <property type="entry name" value="P-loop containing nucleoside triphosphate hydrolases"/>
    <property type="match status" value="1"/>
</dbReference>
<dbReference type="CDD" id="cd03273">
    <property type="entry name" value="ABC_SMC2_euk"/>
    <property type="match status" value="1"/>
</dbReference>
<gene>
    <name evidence="3" type="ORF">VCS650_LOCUS15176</name>
</gene>
<feature type="domain" description="RecF/RecN/SMC N-terminal" evidence="2">
    <location>
        <begin position="3"/>
        <end position="137"/>
    </location>
</feature>
<dbReference type="Pfam" id="PF02463">
    <property type="entry name" value="SMC_N"/>
    <property type="match status" value="1"/>
</dbReference>
<dbReference type="Proteomes" id="UP000663891">
    <property type="component" value="Unassembled WGS sequence"/>
</dbReference>
<dbReference type="GO" id="GO:0005524">
    <property type="term" value="F:ATP binding"/>
    <property type="evidence" value="ECO:0007669"/>
    <property type="project" value="InterPro"/>
</dbReference>
<evidence type="ECO:0000313" key="3">
    <source>
        <dbReference type="EMBL" id="CAF1009359.1"/>
    </source>
</evidence>
<evidence type="ECO:0000256" key="1">
    <source>
        <dbReference type="ARBA" id="ARBA00023306"/>
    </source>
</evidence>
<keyword evidence="1" id="KW-0131">Cell cycle</keyword>
<protein>
    <recommendedName>
        <fullName evidence="2">RecF/RecN/SMC N-terminal domain-containing protein</fullName>
    </recommendedName>
</protein>
<dbReference type="InterPro" id="IPR003395">
    <property type="entry name" value="RecF/RecN/SMC_N"/>
</dbReference>
<dbReference type="GO" id="GO:0016887">
    <property type="term" value="F:ATP hydrolysis activity"/>
    <property type="evidence" value="ECO:0007669"/>
    <property type="project" value="InterPro"/>
</dbReference>
<comment type="caution">
    <text evidence="3">The sequence shown here is derived from an EMBL/GenBank/DDBJ whole genome shotgun (WGS) entry which is preliminary data.</text>
</comment>